<dbReference type="InterPro" id="IPR015942">
    <property type="entry name" value="Asp/Glu/hydantoin_racemase"/>
</dbReference>
<keyword evidence="9" id="KW-1185">Reference proteome</keyword>
<dbReference type="PANTHER" id="PTHR21198:SF2">
    <property type="entry name" value="GLUTAMATE RACEMASE"/>
    <property type="match status" value="1"/>
</dbReference>
<dbReference type="Pfam" id="PF01177">
    <property type="entry name" value="Asp_Glu_race"/>
    <property type="match status" value="1"/>
</dbReference>
<sequence>MSDEHAIGFMDSGVGGLTVVKQALKQLPRETVYFIGDQARLPYGPRPGEQVRAFSWQMANFLMRKKIKMLVIACNTATAAALADLKAKLPIPVIGVIAPGSRAAIKASTSHRIGVIATAGTIKSGAYYQAITNQQPGVTVVSEACPKFVPLVESNEYHSPVAKRVVAESLQPFKTHQVDTLVMGCTHYPLLRPLIQNVMGPDVTLIDSGAETVNDVSSVLSYLGIANTSATKRYPDEYFTTGSPDQFAAIAEDWLERPDFKVTHVEIGDEPSDATTYPDYRHE</sequence>
<organism evidence="8 9">
    <name type="scientific">Lactiplantibacillus plajomi</name>
    <dbReference type="NCBI Taxonomy" id="1457217"/>
    <lineage>
        <taxon>Bacteria</taxon>
        <taxon>Bacillati</taxon>
        <taxon>Bacillota</taxon>
        <taxon>Bacilli</taxon>
        <taxon>Lactobacillales</taxon>
        <taxon>Lactobacillaceae</taxon>
        <taxon>Lactiplantibacillus</taxon>
    </lineage>
</organism>
<evidence type="ECO:0000256" key="5">
    <source>
        <dbReference type="ARBA" id="ARBA00023235"/>
    </source>
</evidence>
<feature type="binding site" evidence="7">
    <location>
        <begin position="75"/>
        <end position="76"/>
    </location>
    <ligand>
        <name>substrate</name>
    </ligand>
</feature>
<keyword evidence="4 7" id="KW-0573">Peptidoglycan synthesis</keyword>
<comment type="pathway">
    <text evidence="7">Cell wall biogenesis; peptidoglycan biosynthesis.</text>
</comment>
<comment type="catalytic activity">
    <reaction evidence="1 7">
        <text>L-glutamate = D-glutamate</text>
        <dbReference type="Rhea" id="RHEA:12813"/>
        <dbReference type="ChEBI" id="CHEBI:29985"/>
        <dbReference type="ChEBI" id="CHEBI:29986"/>
        <dbReference type="EC" id="5.1.1.3"/>
    </reaction>
</comment>
<dbReference type="EC" id="5.1.1.3" evidence="2 7"/>
<keyword evidence="6 7" id="KW-0961">Cell wall biogenesis/degradation</keyword>
<dbReference type="EMBL" id="JBHLUK010000077">
    <property type="protein sequence ID" value="MFC0425043.1"/>
    <property type="molecule type" value="Genomic_DNA"/>
</dbReference>
<dbReference type="PROSITE" id="PS00924">
    <property type="entry name" value="ASP_GLU_RACEMASE_2"/>
    <property type="match status" value="1"/>
</dbReference>
<comment type="caution">
    <text evidence="8">The sequence shown here is derived from an EMBL/GenBank/DDBJ whole genome shotgun (WGS) entry which is preliminary data.</text>
</comment>
<evidence type="ECO:0000256" key="6">
    <source>
        <dbReference type="ARBA" id="ARBA00023316"/>
    </source>
</evidence>
<evidence type="ECO:0000256" key="1">
    <source>
        <dbReference type="ARBA" id="ARBA00001602"/>
    </source>
</evidence>
<dbReference type="InterPro" id="IPR018187">
    <property type="entry name" value="Asp/Glu_racemase_AS_1"/>
</dbReference>
<reference evidence="8 9" key="1">
    <citation type="submission" date="2024-09" db="EMBL/GenBank/DDBJ databases">
        <authorList>
            <person name="Sun Q."/>
            <person name="Mori K."/>
        </authorList>
    </citation>
    <scope>NUCLEOTIDE SEQUENCE [LARGE SCALE GENOMIC DNA]</scope>
    <source>
        <strain evidence="8 9">TBRC 4575</strain>
    </source>
</reference>
<feature type="binding site" evidence="7">
    <location>
        <begin position="43"/>
        <end position="44"/>
    </location>
    <ligand>
        <name>substrate</name>
    </ligand>
</feature>
<evidence type="ECO:0000313" key="9">
    <source>
        <dbReference type="Proteomes" id="UP001589855"/>
    </source>
</evidence>
<feature type="binding site" evidence="7">
    <location>
        <begin position="186"/>
        <end position="187"/>
    </location>
    <ligand>
        <name>substrate</name>
    </ligand>
</feature>
<dbReference type="HAMAP" id="MF_00258">
    <property type="entry name" value="Glu_racemase"/>
    <property type="match status" value="1"/>
</dbReference>
<comment type="function">
    <text evidence="7">Provides the (R)-glutamate required for cell wall biosynthesis.</text>
</comment>
<dbReference type="InterPro" id="IPR004391">
    <property type="entry name" value="Glu_race"/>
</dbReference>
<dbReference type="InterPro" id="IPR001920">
    <property type="entry name" value="Asp/Glu_race"/>
</dbReference>
<protein>
    <recommendedName>
        <fullName evidence="2 7">Glutamate racemase</fullName>
        <ecNumber evidence="2 7">5.1.1.3</ecNumber>
    </recommendedName>
</protein>
<keyword evidence="5 7" id="KW-0413">Isomerase</keyword>
<dbReference type="Gene3D" id="3.40.50.1860">
    <property type="match status" value="2"/>
</dbReference>
<dbReference type="Proteomes" id="UP001589855">
    <property type="component" value="Unassembled WGS sequence"/>
</dbReference>
<evidence type="ECO:0000256" key="4">
    <source>
        <dbReference type="ARBA" id="ARBA00022984"/>
    </source>
</evidence>
<accession>A0ABV6KAJ7</accession>
<dbReference type="RefSeq" id="WP_137643978.1">
    <property type="nucleotide sequence ID" value="NZ_BAABRM010000002.1"/>
</dbReference>
<evidence type="ECO:0000256" key="7">
    <source>
        <dbReference type="HAMAP-Rule" id="MF_00258"/>
    </source>
</evidence>
<dbReference type="PROSITE" id="PS00923">
    <property type="entry name" value="ASP_GLU_RACEMASE_1"/>
    <property type="match status" value="1"/>
</dbReference>
<dbReference type="InterPro" id="IPR033134">
    <property type="entry name" value="Asp/Glu_racemase_AS_2"/>
</dbReference>
<dbReference type="NCBIfam" id="TIGR00067">
    <property type="entry name" value="glut_race"/>
    <property type="match status" value="1"/>
</dbReference>
<feature type="active site" description="Proton donor/acceptor" evidence="7">
    <location>
        <position position="185"/>
    </location>
</feature>
<evidence type="ECO:0000256" key="2">
    <source>
        <dbReference type="ARBA" id="ARBA00013090"/>
    </source>
</evidence>
<comment type="similarity">
    <text evidence="7">Belongs to the aspartate/glutamate racemases family.</text>
</comment>
<dbReference type="GO" id="GO:0008881">
    <property type="term" value="F:glutamate racemase activity"/>
    <property type="evidence" value="ECO:0007669"/>
    <property type="project" value="UniProtKB-EC"/>
</dbReference>
<feature type="binding site" evidence="7">
    <location>
        <begin position="11"/>
        <end position="12"/>
    </location>
    <ligand>
        <name>substrate</name>
    </ligand>
</feature>
<evidence type="ECO:0000256" key="3">
    <source>
        <dbReference type="ARBA" id="ARBA00022960"/>
    </source>
</evidence>
<dbReference type="PANTHER" id="PTHR21198">
    <property type="entry name" value="GLUTAMATE RACEMASE"/>
    <property type="match status" value="1"/>
</dbReference>
<evidence type="ECO:0000313" key="8">
    <source>
        <dbReference type="EMBL" id="MFC0425043.1"/>
    </source>
</evidence>
<proteinExistence type="inferred from homology"/>
<name>A0ABV6KAJ7_9LACO</name>
<feature type="active site" description="Proton donor/acceptor" evidence="7">
    <location>
        <position position="74"/>
    </location>
</feature>
<gene>
    <name evidence="8" type="primary">racE</name>
    <name evidence="7" type="synonym">murI</name>
    <name evidence="8" type="ORF">ACFFGS_12985</name>
</gene>
<dbReference type="SUPFAM" id="SSF53681">
    <property type="entry name" value="Aspartate/glutamate racemase"/>
    <property type="match status" value="2"/>
</dbReference>
<keyword evidence="3 7" id="KW-0133">Cell shape</keyword>
<dbReference type="NCBIfam" id="NF002035">
    <property type="entry name" value="PRK00865.1-3"/>
    <property type="match status" value="1"/>
</dbReference>